<feature type="transmembrane region" description="Helical" evidence="1">
    <location>
        <begin position="30"/>
        <end position="48"/>
    </location>
</feature>
<evidence type="ECO:0000256" key="1">
    <source>
        <dbReference type="SAM" id="Phobius"/>
    </source>
</evidence>
<reference evidence="2" key="2">
    <citation type="submission" date="2021-02" db="EMBL/GenBank/DDBJ databases">
        <authorList>
            <person name="Kimball J.A."/>
            <person name="Haas M.W."/>
            <person name="Macchietto M."/>
            <person name="Kono T."/>
            <person name="Duquette J."/>
            <person name="Shao M."/>
        </authorList>
    </citation>
    <scope>NUCLEOTIDE SEQUENCE</scope>
    <source>
        <tissue evidence="2">Fresh leaf tissue</tissue>
    </source>
</reference>
<keyword evidence="3" id="KW-1185">Reference proteome</keyword>
<accession>A0A8J5VHL2</accession>
<dbReference type="AlphaFoldDB" id="A0A8J5VHL2"/>
<evidence type="ECO:0000313" key="2">
    <source>
        <dbReference type="EMBL" id="KAG8047628.1"/>
    </source>
</evidence>
<reference evidence="2" key="1">
    <citation type="journal article" date="2021" name="bioRxiv">
        <title>Whole Genome Assembly and Annotation of Northern Wild Rice, Zizania palustris L., Supports a Whole Genome Duplication in the Zizania Genus.</title>
        <authorList>
            <person name="Haas M."/>
            <person name="Kono T."/>
            <person name="Macchietto M."/>
            <person name="Millas R."/>
            <person name="McGilp L."/>
            <person name="Shao M."/>
            <person name="Duquette J."/>
            <person name="Hirsch C.N."/>
            <person name="Kimball J."/>
        </authorList>
    </citation>
    <scope>NUCLEOTIDE SEQUENCE</scope>
    <source>
        <tissue evidence="2">Fresh leaf tissue</tissue>
    </source>
</reference>
<comment type="caution">
    <text evidence="2">The sequence shown here is derived from an EMBL/GenBank/DDBJ whole genome shotgun (WGS) entry which is preliminary data.</text>
</comment>
<feature type="transmembrane region" description="Helical" evidence="1">
    <location>
        <begin position="94"/>
        <end position="112"/>
    </location>
</feature>
<keyword evidence="1" id="KW-1133">Transmembrane helix</keyword>
<keyword evidence="1" id="KW-0472">Membrane</keyword>
<proteinExistence type="predicted"/>
<name>A0A8J5VHL2_ZIZPA</name>
<sequence>MNRVLGKPEHVGGLPKDVYIGAQEVDERDFLFVVFIGSVLEKLVLLVLEGIVEIPKAVGALARISAASGKVGLFEDNVHSLMGFLEVVISRPTILSWGIVIIPAPFALARIIV</sequence>
<evidence type="ECO:0000313" key="3">
    <source>
        <dbReference type="Proteomes" id="UP000729402"/>
    </source>
</evidence>
<dbReference type="EMBL" id="JAAALK010000290">
    <property type="protein sequence ID" value="KAG8047628.1"/>
    <property type="molecule type" value="Genomic_DNA"/>
</dbReference>
<gene>
    <name evidence="2" type="ORF">GUJ93_ZPchr0008g14025</name>
</gene>
<organism evidence="2 3">
    <name type="scientific">Zizania palustris</name>
    <name type="common">Northern wild rice</name>
    <dbReference type="NCBI Taxonomy" id="103762"/>
    <lineage>
        <taxon>Eukaryota</taxon>
        <taxon>Viridiplantae</taxon>
        <taxon>Streptophyta</taxon>
        <taxon>Embryophyta</taxon>
        <taxon>Tracheophyta</taxon>
        <taxon>Spermatophyta</taxon>
        <taxon>Magnoliopsida</taxon>
        <taxon>Liliopsida</taxon>
        <taxon>Poales</taxon>
        <taxon>Poaceae</taxon>
        <taxon>BOP clade</taxon>
        <taxon>Oryzoideae</taxon>
        <taxon>Oryzeae</taxon>
        <taxon>Zizaniinae</taxon>
        <taxon>Zizania</taxon>
    </lineage>
</organism>
<dbReference type="Proteomes" id="UP000729402">
    <property type="component" value="Unassembled WGS sequence"/>
</dbReference>
<keyword evidence="1" id="KW-0812">Transmembrane</keyword>
<protein>
    <submittedName>
        <fullName evidence="2">Uncharacterized protein</fullName>
    </submittedName>
</protein>